<name>A0A1I5N9J7_9PSED</name>
<keyword evidence="1" id="KW-0472">Membrane</keyword>
<dbReference type="STRING" id="289003.SAMN05216190_10642"/>
<dbReference type="Proteomes" id="UP000198784">
    <property type="component" value="Unassembled WGS sequence"/>
</dbReference>
<accession>A0A1I5N9J7</accession>
<evidence type="ECO:0000313" key="3">
    <source>
        <dbReference type="Proteomes" id="UP000198784"/>
    </source>
</evidence>
<protein>
    <recommendedName>
        <fullName evidence="4">MFS transporter</fullName>
    </recommendedName>
</protein>
<reference evidence="3" key="1">
    <citation type="submission" date="2016-10" db="EMBL/GenBank/DDBJ databases">
        <authorList>
            <person name="Varghese N."/>
            <person name="Submissions S."/>
        </authorList>
    </citation>
    <scope>NUCLEOTIDE SEQUENCE [LARGE SCALE GENOMIC DNA]</scope>
    <source>
        <strain evidence="3">DSM 17834</strain>
    </source>
</reference>
<feature type="transmembrane region" description="Helical" evidence="1">
    <location>
        <begin position="92"/>
        <end position="109"/>
    </location>
</feature>
<dbReference type="RefSeq" id="WP_090498836.1">
    <property type="nucleotide sequence ID" value="NZ_FOWX01000006.1"/>
</dbReference>
<evidence type="ECO:0008006" key="4">
    <source>
        <dbReference type="Google" id="ProtNLM"/>
    </source>
</evidence>
<proteinExistence type="predicted"/>
<feature type="transmembrane region" description="Helical" evidence="1">
    <location>
        <begin position="115"/>
        <end position="131"/>
    </location>
</feature>
<dbReference type="OrthoDB" id="7030977at2"/>
<sequence>MTRANVRRRLALAWWSQLALTLAPLLVLDLLFAADRQLTVLAMPLFIAGMASMFVSLPLFHAYKHALIATEKHLDTPQEPSAWLALAARRRLALLGAGLPAWIAAIAVFAGLEAIPLTLLALSSVVLFYLYRIPRQLGQ</sequence>
<keyword evidence="1" id="KW-1133">Transmembrane helix</keyword>
<dbReference type="EMBL" id="FOWX01000006">
    <property type="protein sequence ID" value="SFP18404.1"/>
    <property type="molecule type" value="Genomic_DNA"/>
</dbReference>
<keyword evidence="1" id="KW-0812">Transmembrane</keyword>
<evidence type="ECO:0000313" key="2">
    <source>
        <dbReference type="EMBL" id="SFP18404.1"/>
    </source>
</evidence>
<gene>
    <name evidence="2" type="ORF">SAMN05216190_10642</name>
</gene>
<keyword evidence="3" id="KW-1185">Reference proteome</keyword>
<evidence type="ECO:0000256" key="1">
    <source>
        <dbReference type="SAM" id="Phobius"/>
    </source>
</evidence>
<organism evidence="2 3">
    <name type="scientific">Pseudomonas borbori</name>
    <dbReference type="NCBI Taxonomy" id="289003"/>
    <lineage>
        <taxon>Bacteria</taxon>
        <taxon>Pseudomonadati</taxon>
        <taxon>Pseudomonadota</taxon>
        <taxon>Gammaproteobacteria</taxon>
        <taxon>Pseudomonadales</taxon>
        <taxon>Pseudomonadaceae</taxon>
        <taxon>Pseudomonas</taxon>
    </lineage>
</organism>
<dbReference type="AlphaFoldDB" id="A0A1I5N9J7"/>
<feature type="transmembrane region" description="Helical" evidence="1">
    <location>
        <begin position="43"/>
        <end position="63"/>
    </location>
</feature>